<keyword evidence="2" id="KW-1185">Reference proteome</keyword>
<dbReference type="EMBL" id="KZ772674">
    <property type="protein sequence ID" value="PTQ49888.1"/>
    <property type="molecule type" value="Genomic_DNA"/>
</dbReference>
<accession>A0A2R6XUU2</accession>
<organism evidence="1 2">
    <name type="scientific">Marchantia polymorpha</name>
    <name type="common">Common liverwort</name>
    <name type="synonym">Marchantia aquatica</name>
    <dbReference type="NCBI Taxonomy" id="3197"/>
    <lineage>
        <taxon>Eukaryota</taxon>
        <taxon>Viridiplantae</taxon>
        <taxon>Streptophyta</taxon>
        <taxon>Embryophyta</taxon>
        <taxon>Marchantiophyta</taxon>
        <taxon>Marchantiopsida</taxon>
        <taxon>Marchantiidae</taxon>
        <taxon>Marchantiales</taxon>
        <taxon>Marchantiaceae</taxon>
        <taxon>Marchantia</taxon>
    </lineage>
</organism>
<proteinExistence type="predicted"/>
<dbReference type="AlphaFoldDB" id="A0A2R6XUU2"/>
<dbReference type="Proteomes" id="UP000244005">
    <property type="component" value="Unassembled WGS sequence"/>
</dbReference>
<gene>
    <name evidence="1" type="ORF">MARPO_0002s0323</name>
</gene>
<protein>
    <submittedName>
        <fullName evidence="1">Uncharacterized protein</fullName>
    </submittedName>
</protein>
<reference evidence="2" key="1">
    <citation type="journal article" date="2017" name="Cell">
        <title>Insights into land plant evolution garnered from the Marchantia polymorpha genome.</title>
        <authorList>
            <person name="Bowman J.L."/>
            <person name="Kohchi T."/>
            <person name="Yamato K.T."/>
            <person name="Jenkins J."/>
            <person name="Shu S."/>
            <person name="Ishizaki K."/>
            <person name="Yamaoka S."/>
            <person name="Nishihama R."/>
            <person name="Nakamura Y."/>
            <person name="Berger F."/>
            <person name="Adam C."/>
            <person name="Aki S.S."/>
            <person name="Althoff F."/>
            <person name="Araki T."/>
            <person name="Arteaga-Vazquez M.A."/>
            <person name="Balasubrmanian S."/>
            <person name="Barry K."/>
            <person name="Bauer D."/>
            <person name="Boehm C.R."/>
            <person name="Briginshaw L."/>
            <person name="Caballero-Perez J."/>
            <person name="Catarino B."/>
            <person name="Chen F."/>
            <person name="Chiyoda S."/>
            <person name="Chovatia M."/>
            <person name="Davies K.M."/>
            <person name="Delmans M."/>
            <person name="Demura T."/>
            <person name="Dierschke T."/>
            <person name="Dolan L."/>
            <person name="Dorantes-Acosta A.E."/>
            <person name="Eklund D.M."/>
            <person name="Florent S.N."/>
            <person name="Flores-Sandoval E."/>
            <person name="Fujiyama A."/>
            <person name="Fukuzawa H."/>
            <person name="Galik B."/>
            <person name="Grimanelli D."/>
            <person name="Grimwood J."/>
            <person name="Grossniklaus U."/>
            <person name="Hamada T."/>
            <person name="Haseloff J."/>
            <person name="Hetherington A.J."/>
            <person name="Higo A."/>
            <person name="Hirakawa Y."/>
            <person name="Hundley H.N."/>
            <person name="Ikeda Y."/>
            <person name="Inoue K."/>
            <person name="Inoue S.I."/>
            <person name="Ishida S."/>
            <person name="Jia Q."/>
            <person name="Kakita M."/>
            <person name="Kanazawa T."/>
            <person name="Kawai Y."/>
            <person name="Kawashima T."/>
            <person name="Kennedy M."/>
            <person name="Kinose K."/>
            <person name="Kinoshita T."/>
            <person name="Kohara Y."/>
            <person name="Koide E."/>
            <person name="Komatsu K."/>
            <person name="Kopischke S."/>
            <person name="Kubo M."/>
            <person name="Kyozuka J."/>
            <person name="Lagercrantz U."/>
            <person name="Lin S.S."/>
            <person name="Lindquist E."/>
            <person name="Lipzen A.M."/>
            <person name="Lu C.W."/>
            <person name="De Luna E."/>
            <person name="Martienssen R.A."/>
            <person name="Minamino N."/>
            <person name="Mizutani M."/>
            <person name="Mizutani M."/>
            <person name="Mochizuki N."/>
            <person name="Monte I."/>
            <person name="Mosher R."/>
            <person name="Nagasaki H."/>
            <person name="Nakagami H."/>
            <person name="Naramoto S."/>
            <person name="Nishitani K."/>
            <person name="Ohtani M."/>
            <person name="Okamoto T."/>
            <person name="Okumura M."/>
            <person name="Phillips J."/>
            <person name="Pollak B."/>
            <person name="Reinders A."/>
            <person name="Rovekamp M."/>
            <person name="Sano R."/>
            <person name="Sawa S."/>
            <person name="Schmid M.W."/>
            <person name="Shirakawa M."/>
            <person name="Solano R."/>
            <person name="Spunde A."/>
            <person name="Suetsugu N."/>
            <person name="Sugano S."/>
            <person name="Sugiyama A."/>
            <person name="Sun R."/>
            <person name="Suzuki Y."/>
            <person name="Takenaka M."/>
            <person name="Takezawa D."/>
            <person name="Tomogane H."/>
            <person name="Tsuzuki M."/>
            <person name="Ueda T."/>
            <person name="Umeda M."/>
            <person name="Ward J.M."/>
            <person name="Watanabe Y."/>
            <person name="Yazaki K."/>
            <person name="Yokoyama R."/>
            <person name="Yoshitake Y."/>
            <person name="Yotsui I."/>
            <person name="Zachgo S."/>
            <person name="Schmutz J."/>
        </authorList>
    </citation>
    <scope>NUCLEOTIDE SEQUENCE [LARGE SCALE GENOMIC DNA]</scope>
    <source>
        <strain evidence="2">Tak-1</strain>
    </source>
</reference>
<evidence type="ECO:0000313" key="2">
    <source>
        <dbReference type="Proteomes" id="UP000244005"/>
    </source>
</evidence>
<evidence type="ECO:0000313" key="1">
    <source>
        <dbReference type="EMBL" id="PTQ49888.1"/>
    </source>
</evidence>
<sequence>MSRKTSLLVVGGRICTRLGHTDRLVAVGLWSRSCRASRCTLRVLPSHTRRFRDYEAGRCSKKAAGIVR</sequence>
<name>A0A2R6XUU2_MARPO</name>